<evidence type="ECO:0000256" key="2">
    <source>
        <dbReference type="ARBA" id="ARBA00009025"/>
    </source>
</evidence>
<dbReference type="InterPro" id="IPR000260">
    <property type="entry name" value="NADH4_N"/>
</dbReference>
<proteinExistence type="inferred from homology"/>
<evidence type="ECO:0000313" key="16">
    <source>
        <dbReference type="Proteomes" id="UP000829542"/>
    </source>
</evidence>
<evidence type="ECO:0000313" key="15">
    <source>
        <dbReference type="EMBL" id="UNM96164.1"/>
    </source>
</evidence>
<feature type="transmembrane region" description="Helical" evidence="12">
    <location>
        <begin position="466"/>
        <end position="483"/>
    </location>
</feature>
<keyword evidence="8 12" id="KW-0472">Membrane</keyword>
<feature type="domain" description="NADH:quinone oxidoreductase/Mrp antiporter transmembrane" evidence="13">
    <location>
        <begin position="135"/>
        <end position="428"/>
    </location>
</feature>
<keyword evidence="16" id="KW-1185">Reference proteome</keyword>
<feature type="transmembrane region" description="Helical" evidence="12">
    <location>
        <begin position="245"/>
        <end position="268"/>
    </location>
</feature>
<evidence type="ECO:0000256" key="9">
    <source>
        <dbReference type="ARBA" id="ARBA00031584"/>
    </source>
</evidence>
<dbReference type="PANTHER" id="PTHR43507:SF1">
    <property type="entry name" value="NADH-UBIQUINONE OXIDOREDUCTASE CHAIN 4"/>
    <property type="match status" value="1"/>
</dbReference>
<keyword evidence="5" id="KW-1278">Translocase</keyword>
<keyword evidence="6 12" id="KW-1133">Transmembrane helix</keyword>
<dbReference type="InterPro" id="IPR010227">
    <property type="entry name" value="NADH_Q_OxRdtase_chainM/4"/>
</dbReference>
<dbReference type="Proteomes" id="UP000829542">
    <property type="component" value="Chromosome"/>
</dbReference>
<dbReference type="PANTHER" id="PTHR43507">
    <property type="entry name" value="NADH-UBIQUINONE OXIDOREDUCTASE CHAIN 4"/>
    <property type="match status" value="1"/>
</dbReference>
<feature type="transmembrane region" description="Helical" evidence="12">
    <location>
        <begin position="137"/>
        <end position="157"/>
    </location>
</feature>
<dbReference type="NCBIfam" id="NF004499">
    <property type="entry name" value="PRK05846.1-3"/>
    <property type="match status" value="1"/>
</dbReference>
<comment type="subcellular location">
    <subcellularLocation>
        <location evidence="1">Endomembrane system</location>
        <topology evidence="1">Multi-pass membrane protein</topology>
    </subcellularLocation>
    <subcellularLocation>
        <location evidence="11">Membrane</location>
        <topology evidence="11">Multi-pass membrane protein</topology>
    </subcellularLocation>
</comment>
<protein>
    <recommendedName>
        <fullName evidence="3">NADH-quinone oxidoreductase subunit M</fullName>
    </recommendedName>
    <alternativeName>
        <fullName evidence="9">NADH dehydrogenase I subunit M</fullName>
    </alternativeName>
    <alternativeName>
        <fullName evidence="10">NDH-1 subunit M</fullName>
    </alternativeName>
</protein>
<gene>
    <name evidence="15" type="ORF">MMG00_13350</name>
</gene>
<dbReference type="Pfam" id="PF01059">
    <property type="entry name" value="Oxidored_q5_N"/>
    <property type="match status" value="1"/>
</dbReference>
<keyword evidence="15" id="KW-0560">Oxidoreductase</keyword>
<feature type="transmembrane region" description="Helical" evidence="12">
    <location>
        <begin position="274"/>
        <end position="296"/>
    </location>
</feature>
<evidence type="ECO:0000256" key="1">
    <source>
        <dbReference type="ARBA" id="ARBA00004127"/>
    </source>
</evidence>
<feature type="transmembrane region" description="Helical" evidence="12">
    <location>
        <begin position="39"/>
        <end position="57"/>
    </location>
</feature>
<dbReference type="NCBIfam" id="NF004501">
    <property type="entry name" value="PRK05846.1-5"/>
    <property type="match status" value="1"/>
</dbReference>
<evidence type="ECO:0000256" key="11">
    <source>
        <dbReference type="RuleBase" id="RU000320"/>
    </source>
</evidence>
<feature type="transmembrane region" description="Helical" evidence="12">
    <location>
        <begin position="169"/>
        <end position="191"/>
    </location>
</feature>
<evidence type="ECO:0000256" key="6">
    <source>
        <dbReference type="ARBA" id="ARBA00022989"/>
    </source>
</evidence>
<evidence type="ECO:0000256" key="4">
    <source>
        <dbReference type="ARBA" id="ARBA00022692"/>
    </source>
</evidence>
<sequence>MADTMQISWLSLVIWLPIIGGLIVLAVGNEPTRVRWMSLAFAILSFIISLPLILGFSPDASGMQFVEQIVWSSELGISYHLGIDGFSMPFIVLTTFVTILVVIAGWEIIKDRPHQYFAAFLILEGLMNGIFASVDGILFYVFFEAMLIPMFLIIGVWGGPGRITAALKFFLYTFLGSIFLLVALIYLYFQAGDFNILGFQNLELAESTQKWLFFAFLAGFAVKVPMFPVHTWLPSAHVEAPTGGSVILAAITLKIGGYGFVRFILPIAPLGASAYSWLIVALSVIAILYIALVALVQRDMKKMIAYSSISHMGFVTLAFILPVAMLGGGSLDPEAMQMALQGGMMQMISHGLISSGMFLCIGVLYDRIHSREIADYGGVINSMPIFGAFFIFFAMANSGLPGTSGFIGEFWTILASFHYSVYIAILVALSLILSAAYNLWLTKRVILGDIVHDHVKQMKDINGREWFLLGSLAVLVILLGVWPDPIANLMQSTIDGLITHLTGQF</sequence>
<keyword evidence="4 11" id="KW-0812">Transmembrane</keyword>
<feature type="transmembrane region" description="Helical" evidence="12">
    <location>
        <begin position="6"/>
        <end position="27"/>
    </location>
</feature>
<evidence type="ECO:0000256" key="7">
    <source>
        <dbReference type="ARBA" id="ARBA00023027"/>
    </source>
</evidence>
<accession>A0ABY3WZY2</accession>
<feature type="transmembrane region" description="Helical" evidence="12">
    <location>
        <begin position="416"/>
        <end position="440"/>
    </location>
</feature>
<feature type="transmembrane region" description="Helical" evidence="12">
    <location>
        <begin position="303"/>
        <end position="327"/>
    </location>
</feature>
<feature type="domain" description="NADH:ubiquinone oxidoreductase chain 4 N-terminal" evidence="14">
    <location>
        <begin position="68"/>
        <end position="123"/>
    </location>
</feature>
<evidence type="ECO:0000256" key="5">
    <source>
        <dbReference type="ARBA" id="ARBA00022967"/>
    </source>
</evidence>
<feature type="transmembrane region" description="Helical" evidence="12">
    <location>
        <begin position="347"/>
        <end position="365"/>
    </location>
</feature>
<dbReference type="RefSeq" id="WP_242149172.1">
    <property type="nucleotide sequence ID" value="NZ_CP093379.1"/>
</dbReference>
<dbReference type="NCBIfam" id="TIGR01972">
    <property type="entry name" value="NDH_I_M"/>
    <property type="match status" value="1"/>
</dbReference>
<reference evidence="15 16" key="1">
    <citation type="submission" date="2022-03" db="EMBL/GenBank/DDBJ databases">
        <title>Ignatzschineria rhizosphaerae HR5S32.</title>
        <authorList>
            <person name="Sun J.Q."/>
            <person name="Feng J.Y."/>
        </authorList>
    </citation>
    <scope>NUCLEOTIDE SEQUENCE [LARGE SCALE GENOMIC DNA]</scope>
    <source>
        <strain evidence="15 16">HR5S32</strain>
    </source>
</reference>
<evidence type="ECO:0000259" key="13">
    <source>
        <dbReference type="Pfam" id="PF00361"/>
    </source>
</evidence>
<feature type="transmembrane region" description="Helical" evidence="12">
    <location>
        <begin position="77"/>
        <end position="103"/>
    </location>
</feature>
<evidence type="ECO:0000256" key="8">
    <source>
        <dbReference type="ARBA" id="ARBA00023136"/>
    </source>
</evidence>
<dbReference type="Pfam" id="PF00361">
    <property type="entry name" value="Proton_antipo_M"/>
    <property type="match status" value="1"/>
</dbReference>
<dbReference type="GO" id="GO:0016491">
    <property type="term" value="F:oxidoreductase activity"/>
    <property type="evidence" value="ECO:0007669"/>
    <property type="project" value="UniProtKB-KW"/>
</dbReference>
<dbReference type="PRINTS" id="PR01437">
    <property type="entry name" value="NUOXDRDTASE4"/>
</dbReference>
<dbReference type="InterPro" id="IPR001750">
    <property type="entry name" value="ND/Mrp_TM"/>
</dbReference>
<comment type="similarity">
    <text evidence="2">Belongs to the complex I subunit 4 family.</text>
</comment>
<name>A0ABY3WZY2_9GAMM</name>
<evidence type="ECO:0000259" key="14">
    <source>
        <dbReference type="Pfam" id="PF01059"/>
    </source>
</evidence>
<dbReference type="EMBL" id="CP093379">
    <property type="protein sequence ID" value="UNM96164.1"/>
    <property type="molecule type" value="Genomic_DNA"/>
</dbReference>
<evidence type="ECO:0000256" key="12">
    <source>
        <dbReference type="SAM" id="Phobius"/>
    </source>
</evidence>
<feature type="transmembrane region" description="Helical" evidence="12">
    <location>
        <begin position="377"/>
        <end position="396"/>
    </location>
</feature>
<dbReference type="InterPro" id="IPR003918">
    <property type="entry name" value="NADH_UbQ_OxRdtase"/>
</dbReference>
<evidence type="ECO:0000256" key="10">
    <source>
        <dbReference type="ARBA" id="ARBA00032798"/>
    </source>
</evidence>
<organism evidence="15 16">
    <name type="scientific">Ignatzschineria rhizosphaerae</name>
    <dbReference type="NCBI Taxonomy" id="2923279"/>
    <lineage>
        <taxon>Bacteria</taxon>
        <taxon>Pseudomonadati</taxon>
        <taxon>Pseudomonadota</taxon>
        <taxon>Gammaproteobacteria</taxon>
        <taxon>Cardiobacteriales</taxon>
        <taxon>Ignatzschineriaceae</taxon>
        <taxon>Ignatzschineria</taxon>
    </lineage>
</organism>
<feature type="transmembrane region" description="Helical" evidence="12">
    <location>
        <begin position="211"/>
        <end position="233"/>
    </location>
</feature>
<feature type="transmembrane region" description="Helical" evidence="12">
    <location>
        <begin position="115"/>
        <end position="131"/>
    </location>
</feature>
<evidence type="ECO:0000256" key="3">
    <source>
        <dbReference type="ARBA" id="ARBA00019906"/>
    </source>
</evidence>
<keyword evidence="7" id="KW-0520">NAD</keyword>